<feature type="non-terminal residue" evidence="1">
    <location>
        <position position="98"/>
    </location>
</feature>
<dbReference type="AlphaFoldDB" id="A0A382L9G1"/>
<sequence length="98" mass="11395">VKASSYAIREVFDLNLIHPIRRRNLYPNSPHHFFDPSELDELNSAIHFTAFDGDIHFGCVTLIREPAHNCDFRIRWLGVDQERRRMGVACALIDMCLI</sequence>
<name>A0A382L9G1_9ZZZZ</name>
<dbReference type="SUPFAM" id="SSF55729">
    <property type="entry name" value="Acyl-CoA N-acyltransferases (Nat)"/>
    <property type="match status" value="1"/>
</dbReference>
<dbReference type="InterPro" id="IPR016181">
    <property type="entry name" value="Acyl_CoA_acyltransferase"/>
</dbReference>
<evidence type="ECO:0008006" key="2">
    <source>
        <dbReference type="Google" id="ProtNLM"/>
    </source>
</evidence>
<dbReference type="EMBL" id="UINC01085582">
    <property type="protein sequence ID" value="SVC33269.1"/>
    <property type="molecule type" value="Genomic_DNA"/>
</dbReference>
<evidence type="ECO:0000313" key="1">
    <source>
        <dbReference type="EMBL" id="SVC33269.1"/>
    </source>
</evidence>
<dbReference type="Gene3D" id="3.40.630.30">
    <property type="match status" value="1"/>
</dbReference>
<dbReference type="CDD" id="cd04301">
    <property type="entry name" value="NAT_SF"/>
    <property type="match status" value="1"/>
</dbReference>
<accession>A0A382L9G1</accession>
<organism evidence="1">
    <name type="scientific">marine metagenome</name>
    <dbReference type="NCBI Taxonomy" id="408172"/>
    <lineage>
        <taxon>unclassified sequences</taxon>
        <taxon>metagenomes</taxon>
        <taxon>ecological metagenomes</taxon>
    </lineage>
</organism>
<protein>
    <recommendedName>
        <fullName evidence="2">N-acetyltransferase domain-containing protein</fullName>
    </recommendedName>
</protein>
<reference evidence="1" key="1">
    <citation type="submission" date="2018-05" db="EMBL/GenBank/DDBJ databases">
        <authorList>
            <person name="Lanie J.A."/>
            <person name="Ng W.-L."/>
            <person name="Kazmierczak K.M."/>
            <person name="Andrzejewski T.M."/>
            <person name="Davidsen T.M."/>
            <person name="Wayne K.J."/>
            <person name="Tettelin H."/>
            <person name="Glass J.I."/>
            <person name="Rusch D."/>
            <person name="Podicherti R."/>
            <person name="Tsui H.-C.T."/>
            <person name="Winkler M.E."/>
        </authorList>
    </citation>
    <scope>NUCLEOTIDE SEQUENCE</scope>
</reference>
<feature type="non-terminal residue" evidence="1">
    <location>
        <position position="1"/>
    </location>
</feature>
<proteinExistence type="predicted"/>
<gene>
    <name evidence="1" type="ORF">METZ01_LOCUS286123</name>
</gene>